<organism evidence="3">
    <name type="scientific">marine sediment metagenome</name>
    <dbReference type="NCBI Taxonomy" id="412755"/>
    <lineage>
        <taxon>unclassified sequences</taxon>
        <taxon>metagenomes</taxon>
        <taxon>ecological metagenomes</taxon>
    </lineage>
</organism>
<evidence type="ECO:0000256" key="1">
    <source>
        <dbReference type="ARBA" id="ARBA00001933"/>
    </source>
</evidence>
<protein>
    <recommendedName>
        <fullName evidence="4">Cystathionine gamma-synthase</fullName>
    </recommendedName>
</protein>
<dbReference type="GO" id="GO:0005737">
    <property type="term" value="C:cytoplasm"/>
    <property type="evidence" value="ECO:0007669"/>
    <property type="project" value="TreeGrafter"/>
</dbReference>
<dbReference type="PANTHER" id="PTHR11808">
    <property type="entry name" value="TRANS-SULFURATION ENZYME FAMILY MEMBER"/>
    <property type="match status" value="1"/>
</dbReference>
<dbReference type="GO" id="GO:0030170">
    <property type="term" value="F:pyridoxal phosphate binding"/>
    <property type="evidence" value="ECO:0007669"/>
    <property type="project" value="InterPro"/>
</dbReference>
<comment type="cofactor">
    <cofactor evidence="1">
        <name>pyridoxal 5'-phosphate</name>
        <dbReference type="ChEBI" id="CHEBI:597326"/>
    </cofactor>
</comment>
<evidence type="ECO:0008006" key="4">
    <source>
        <dbReference type="Google" id="ProtNLM"/>
    </source>
</evidence>
<dbReference type="AlphaFoldDB" id="X0YEG8"/>
<feature type="non-terminal residue" evidence="3">
    <location>
        <position position="1"/>
    </location>
</feature>
<comment type="caution">
    <text evidence="3">The sequence shown here is derived from an EMBL/GenBank/DDBJ whole genome shotgun (WGS) entry which is preliminary data.</text>
</comment>
<dbReference type="InterPro" id="IPR000277">
    <property type="entry name" value="Cys/Met-Metab_PyrdxlP-dep_enz"/>
</dbReference>
<evidence type="ECO:0000256" key="2">
    <source>
        <dbReference type="ARBA" id="ARBA00022898"/>
    </source>
</evidence>
<dbReference type="EMBL" id="BARS01056928">
    <property type="protein sequence ID" value="GAG47068.1"/>
    <property type="molecule type" value="Genomic_DNA"/>
</dbReference>
<dbReference type="InterPro" id="IPR015424">
    <property type="entry name" value="PyrdxlP-dep_Trfase"/>
</dbReference>
<evidence type="ECO:0000313" key="3">
    <source>
        <dbReference type="EMBL" id="GAG47068.1"/>
    </source>
</evidence>
<keyword evidence="2" id="KW-0663">Pyridoxal phosphate</keyword>
<dbReference type="GO" id="GO:0019346">
    <property type="term" value="P:transsulfuration"/>
    <property type="evidence" value="ECO:0007669"/>
    <property type="project" value="InterPro"/>
</dbReference>
<dbReference type="Gene3D" id="3.90.1150.10">
    <property type="entry name" value="Aspartate Aminotransferase, domain 1"/>
    <property type="match status" value="1"/>
</dbReference>
<dbReference type="Pfam" id="PF01053">
    <property type="entry name" value="Cys_Met_Meta_PP"/>
    <property type="match status" value="1"/>
</dbReference>
<gene>
    <name evidence="3" type="ORF">S01H1_83668</name>
</gene>
<proteinExistence type="predicted"/>
<name>X0YEG8_9ZZZZ</name>
<dbReference type="InterPro" id="IPR015422">
    <property type="entry name" value="PyrdxlP-dep_Trfase_small"/>
</dbReference>
<dbReference type="SUPFAM" id="SSF53383">
    <property type="entry name" value="PLP-dependent transferases"/>
    <property type="match status" value="1"/>
</dbReference>
<accession>X0YEG8</accession>
<reference evidence="3" key="1">
    <citation type="journal article" date="2014" name="Front. Microbiol.">
        <title>High frequency of phylogenetically diverse reductive dehalogenase-homologous genes in deep subseafloor sedimentary metagenomes.</title>
        <authorList>
            <person name="Kawai M."/>
            <person name="Futagami T."/>
            <person name="Toyoda A."/>
            <person name="Takaki Y."/>
            <person name="Nishi S."/>
            <person name="Hori S."/>
            <person name="Arai W."/>
            <person name="Tsubouchi T."/>
            <person name="Morono Y."/>
            <person name="Uchiyama I."/>
            <person name="Ito T."/>
            <person name="Fujiyama A."/>
            <person name="Inagaki F."/>
            <person name="Takami H."/>
        </authorList>
    </citation>
    <scope>NUCLEOTIDE SEQUENCE</scope>
    <source>
        <strain evidence="3">Expedition CK06-06</strain>
    </source>
</reference>
<sequence>ESHRDHAIAKKQMKGFSGIVSAEFHLSLEETKKLISSFELFSLAESLGGVESLVNHPATMTHASIPKEERLRIGLSDGLVRFSVGIEDPDDLIADLKQRLFTH</sequence>
<dbReference type="GO" id="GO:0016846">
    <property type="term" value="F:carbon-sulfur lyase activity"/>
    <property type="evidence" value="ECO:0007669"/>
    <property type="project" value="TreeGrafter"/>
</dbReference>